<evidence type="ECO:0000313" key="11">
    <source>
        <dbReference type="Proteomes" id="UP000287033"/>
    </source>
</evidence>
<feature type="region of interest" description="Disordered" evidence="8">
    <location>
        <begin position="1"/>
        <end position="62"/>
    </location>
</feature>
<reference evidence="10 11" key="1">
    <citation type="journal article" date="2018" name="Nat. Ecol. Evol.">
        <title>Shark genomes provide insights into elasmobranch evolution and the origin of vertebrates.</title>
        <authorList>
            <person name="Hara Y"/>
            <person name="Yamaguchi K"/>
            <person name="Onimaru K"/>
            <person name="Kadota M"/>
            <person name="Koyanagi M"/>
            <person name="Keeley SD"/>
            <person name="Tatsumi K"/>
            <person name="Tanaka K"/>
            <person name="Motone F"/>
            <person name="Kageyama Y"/>
            <person name="Nozu R"/>
            <person name="Adachi N"/>
            <person name="Nishimura O"/>
            <person name="Nakagawa R"/>
            <person name="Tanegashima C"/>
            <person name="Kiyatake I"/>
            <person name="Matsumoto R"/>
            <person name="Murakumo K"/>
            <person name="Nishida K"/>
            <person name="Terakita A"/>
            <person name="Kuratani S"/>
            <person name="Sato K"/>
            <person name="Hyodo S Kuraku.S."/>
        </authorList>
    </citation>
    <scope>NUCLEOTIDE SEQUENCE [LARGE SCALE GENOMIC DNA]</scope>
</reference>
<dbReference type="PANTHER" id="PTHR23351">
    <property type="entry name" value="FOS TRANSCRIPTION FACTOR-RELATED"/>
    <property type="match status" value="1"/>
</dbReference>
<name>A0A401SMM6_CHIPU</name>
<keyword evidence="4" id="KW-0238">DNA-binding</keyword>
<dbReference type="InterPro" id="IPR000837">
    <property type="entry name" value="AP-1"/>
</dbReference>
<dbReference type="Pfam" id="PF00170">
    <property type="entry name" value="bZIP_1"/>
    <property type="match status" value="1"/>
</dbReference>
<accession>A0A401SMM6</accession>
<dbReference type="InterPro" id="IPR046347">
    <property type="entry name" value="bZIP_sf"/>
</dbReference>
<dbReference type="GO" id="GO:0005634">
    <property type="term" value="C:nucleus"/>
    <property type="evidence" value="ECO:0007669"/>
    <property type="project" value="TreeGrafter"/>
</dbReference>
<protein>
    <recommendedName>
        <fullName evidence="9">BZIP domain-containing protein</fullName>
    </recommendedName>
</protein>
<evidence type="ECO:0000256" key="3">
    <source>
        <dbReference type="ARBA" id="ARBA00023015"/>
    </source>
</evidence>
<feature type="compositionally biased region" description="Basic and acidic residues" evidence="8">
    <location>
        <begin position="19"/>
        <end position="32"/>
    </location>
</feature>
<keyword evidence="7" id="KW-0539">Nucleus</keyword>
<evidence type="ECO:0000256" key="7">
    <source>
        <dbReference type="ARBA" id="ARBA00023242"/>
    </source>
</evidence>
<evidence type="ECO:0000256" key="1">
    <source>
        <dbReference type="ARBA" id="ARBA00007163"/>
    </source>
</evidence>
<comment type="similarity">
    <text evidence="1">Belongs to the bZIP family.</text>
</comment>
<dbReference type="Proteomes" id="UP000287033">
    <property type="component" value="Unassembled WGS sequence"/>
</dbReference>
<gene>
    <name evidence="10" type="ORF">chiPu_0010115</name>
</gene>
<dbReference type="AlphaFoldDB" id="A0A401SMM6"/>
<evidence type="ECO:0000256" key="5">
    <source>
        <dbReference type="ARBA" id="ARBA00023159"/>
    </source>
</evidence>
<keyword evidence="5" id="KW-0010">Activator</keyword>
<dbReference type="GO" id="GO:0000981">
    <property type="term" value="F:DNA-binding transcription factor activity, RNA polymerase II-specific"/>
    <property type="evidence" value="ECO:0007669"/>
    <property type="project" value="TreeGrafter"/>
</dbReference>
<keyword evidence="11" id="KW-1185">Reference proteome</keyword>
<dbReference type="OrthoDB" id="295274at2759"/>
<evidence type="ECO:0000259" key="9">
    <source>
        <dbReference type="PROSITE" id="PS50217"/>
    </source>
</evidence>
<sequence length="130" mass="15108">MSEVNSPRLTVHSPANDSSTDRESQDFGSDNKRLRRREKNRIAAQRSRKKQTQKADKLHEEYERLEQENTALKREIRKLSEEVKHLSEVLKDHERICPLIQCAMNFVTMPRPHSDGLASCLPRRGQSEVS</sequence>
<dbReference type="Gene3D" id="1.20.5.170">
    <property type="match status" value="1"/>
</dbReference>
<dbReference type="PANTHER" id="PTHR23351:SF13">
    <property type="entry name" value="BASIC LEUCINE ZIPPER TRANSCRIPTIONAL FACTOR ATF-LIKE 3"/>
    <property type="match status" value="1"/>
</dbReference>
<feature type="compositionally biased region" description="Polar residues" evidence="8">
    <location>
        <begin position="1"/>
        <end position="18"/>
    </location>
</feature>
<organism evidence="10 11">
    <name type="scientific">Chiloscyllium punctatum</name>
    <name type="common">Brownbanded bambooshark</name>
    <name type="synonym">Hemiscyllium punctatum</name>
    <dbReference type="NCBI Taxonomy" id="137246"/>
    <lineage>
        <taxon>Eukaryota</taxon>
        <taxon>Metazoa</taxon>
        <taxon>Chordata</taxon>
        <taxon>Craniata</taxon>
        <taxon>Vertebrata</taxon>
        <taxon>Chondrichthyes</taxon>
        <taxon>Elasmobranchii</taxon>
        <taxon>Galeomorphii</taxon>
        <taxon>Galeoidea</taxon>
        <taxon>Orectolobiformes</taxon>
        <taxon>Hemiscylliidae</taxon>
        <taxon>Chiloscyllium</taxon>
    </lineage>
</organism>
<evidence type="ECO:0000256" key="6">
    <source>
        <dbReference type="ARBA" id="ARBA00023163"/>
    </source>
</evidence>
<dbReference type="InterPro" id="IPR004827">
    <property type="entry name" value="bZIP"/>
</dbReference>
<proteinExistence type="inferred from homology"/>
<dbReference type="STRING" id="137246.A0A401SMM6"/>
<keyword evidence="6" id="KW-0804">Transcription</keyword>
<dbReference type="PROSITE" id="PS50217">
    <property type="entry name" value="BZIP"/>
    <property type="match status" value="1"/>
</dbReference>
<dbReference type="PRINTS" id="PR00042">
    <property type="entry name" value="LEUZIPPRFOS"/>
</dbReference>
<keyword evidence="2" id="KW-0678">Repressor</keyword>
<evidence type="ECO:0000313" key="10">
    <source>
        <dbReference type="EMBL" id="GCC31655.1"/>
    </source>
</evidence>
<dbReference type="SUPFAM" id="SSF57959">
    <property type="entry name" value="Leucine zipper domain"/>
    <property type="match status" value="1"/>
</dbReference>
<dbReference type="OMA" id="ERICPLI"/>
<dbReference type="GO" id="GO:0000978">
    <property type="term" value="F:RNA polymerase II cis-regulatory region sequence-specific DNA binding"/>
    <property type="evidence" value="ECO:0007669"/>
    <property type="project" value="TreeGrafter"/>
</dbReference>
<comment type="caution">
    <text evidence="10">The sequence shown here is derived from an EMBL/GenBank/DDBJ whole genome shotgun (WGS) entry which is preliminary data.</text>
</comment>
<evidence type="ECO:0000256" key="2">
    <source>
        <dbReference type="ARBA" id="ARBA00022491"/>
    </source>
</evidence>
<feature type="compositionally biased region" description="Basic and acidic residues" evidence="8">
    <location>
        <begin position="53"/>
        <end position="62"/>
    </location>
</feature>
<keyword evidence="3" id="KW-0805">Transcription regulation</keyword>
<dbReference type="FunFam" id="1.20.5.170:FF:000043">
    <property type="entry name" value="Basic leucine zipper transcriptional factor ATF-like"/>
    <property type="match status" value="1"/>
</dbReference>
<dbReference type="PROSITE" id="PS00036">
    <property type="entry name" value="BZIP_BASIC"/>
    <property type="match status" value="1"/>
</dbReference>
<evidence type="ECO:0000256" key="8">
    <source>
        <dbReference type="SAM" id="MobiDB-lite"/>
    </source>
</evidence>
<dbReference type="EMBL" id="BEZZ01000379">
    <property type="protein sequence ID" value="GCC31655.1"/>
    <property type="molecule type" value="Genomic_DNA"/>
</dbReference>
<dbReference type="SMART" id="SM00338">
    <property type="entry name" value="BRLZ"/>
    <property type="match status" value="1"/>
</dbReference>
<feature type="domain" description="BZIP" evidence="9">
    <location>
        <begin position="30"/>
        <end position="93"/>
    </location>
</feature>
<evidence type="ECO:0000256" key="4">
    <source>
        <dbReference type="ARBA" id="ARBA00023125"/>
    </source>
</evidence>